<sequence>MSDSNSVVHRRTSKPSVQEEPITPVATSAQHETNLLSETEKGAGSGSGSSSGAPSILAIIEGDIAKEIVREEIALAHFWARLNGAGRKRVPVLTSIKNCFLSSWLNVLLVCVPAAWALNIIEEAKGPDAVISNTHHVITWALSFLSLIPLEHFFDWGGEQMCLYLGKTLGDRLTVTLNNAVEATLAIVLLAHCELRLLQATIIGVILLHLLLVPGCSFLVGGARVWSQDLHPHNTELNQSLLTLGCMTPSTLLVMSRGISIILLIVYFGSRIFLTDPPGDNNALTVHPGAPEALKEVEKHLEEEEALTGPWTCIIMLLIAVGIMAYTAEALVENVEFIREPGGIGQEWFGMFLLPMVSFAADGAIAVGFSLRNAWHLFRGRDVPTSTLAKGRSIDLSIQFILLWMPFMVVLGWWIGKPMTLLFDLFEVAVLVAACFLVNYVTQDAKTNWCEGLIMLSFYVMIVLCAWYYPGQQEVEDMNACLESVVTFIAGGGEAINGE</sequence>
<feature type="transmembrane region" description="Helical" evidence="9">
    <location>
        <begin position="421"/>
        <end position="441"/>
    </location>
</feature>
<dbReference type="InterPro" id="IPR044880">
    <property type="entry name" value="NCX_ion-bd_dom_sf"/>
</dbReference>
<organism evidence="11 12">
    <name type="scientific">Athelia psychrophila</name>
    <dbReference type="NCBI Taxonomy" id="1759441"/>
    <lineage>
        <taxon>Eukaryota</taxon>
        <taxon>Fungi</taxon>
        <taxon>Dikarya</taxon>
        <taxon>Basidiomycota</taxon>
        <taxon>Agaricomycotina</taxon>
        <taxon>Agaricomycetes</taxon>
        <taxon>Agaricomycetidae</taxon>
        <taxon>Atheliales</taxon>
        <taxon>Atheliaceae</taxon>
        <taxon>Athelia</taxon>
    </lineage>
</organism>
<comment type="similarity">
    <text evidence="2">Belongs to the Ca(2+):cation antiporter (CaCA) (TC 2.A.19) family.</text>
</comment>
<evidence type="ECO:0000256" key="8">
    <source>
        <dbReference type="SAM" id="MobiDB-lite"/>
    </source>
</evidence>
<evidence type="ECO:0000313" key="11">
    <source>
        <dbReference type="EMBL" id="KZP13043.1"/>
    </source>
</evidence>
<keyword evidence="7 9" id="KW-0472">Membrane</keyword>
<feature type="transmembrane region" description="Helical" evidence="9">
    <location>
        <begin position="396"/>
        <end position="415"/>
    </location>
</feature>
<evidence type="ECO:0000259" key="10">
    <source>
        <dbReference type="Pfam" id="PF01699"/>
    </source>
</evidence>
<dbReference type="PANTHER" id="PTHR31503:SF20">
    <property type="entry name" value="CA(2+)_H(+) EXCHANGER, PUTATIVE (EUROFUNG)-RELATED"/>
    <property type="match status" value="1"/>
</dbReference>
<evidence type="ECO:0000256" key="1">
    <source>
        <dbReference type="ARBA" id="ARBA00004127"/>
    </source>
</evidence>
<feature type="transmembrane region" description="Helical" evidence="9">
    <location>
        <begin position="453"/>
        <end position="469"/>
    </location>
</feature>
<gene>
    <name evidence="11" type="ORF">FIBSPDRAFT_1049621</name>
</gene>
<proteinExistence type="inferred from homology"/>
<evidence type="ECO:0000256" key="7">
    <source>
        <dbReference type="ARBA" id="ARBA00023136"/>
    </source>
</evidence>
<feature type="transmembrane region" description="Helical" evidence="9">
    <location>
        <begin position="241"/>
        <end position="268"/>
    </location>
</feature>
<evidence type="ECO:0000256" key="2">
    <source>
        <dbReference type="ARBA" id="ARBA00008170"/>
    </source>
</evidence>
<keyword evidence="12" id="KW-1185">Reference proteome</keyword>
<feature type="domain" description="Sodium/calcium exchanger membrane region" evidence="10">
    <location>
        <begin position="314"/>
        <end position="467"/>
    </location>
</feature>
<dbReference type="Gene3D" id="1.20.1420.30">
    <property type="entry name" value="NCX, central ion-binding region"/>
    <property type="match status" value="1"/>
</dbReference>
<evidence type="ECO:0000256" key="9">
    <source>
        <dbReference type="SAM" id="Phobius"/>
    </source>
</evidence>
<keyword evidence="4 9" id="KW-0812">Transmembrane</keyword>
<feature type="transmembrane region" description="Helical" evidence="9">
    <location>
        <begin position="348"/>
        <end position="371"/>
    </location>
</feature>
<evidence type="ECO:0000256" key="6">
    <source>
        <dbReference type="ARBA" id="ARBA00023065"/>
    </source>
</evidence>
<feature type="region of interest" description="Disordered" evidence="8">
    <location>
        <begin position="1"/>
        <end position="33"/>
    </location>
</feature>
<keyword evidence="5 9" id="KW-1133">Transmembrane helix</keyword>
<evidence type="ECO:0000313" key="12">
    <source>
        <dbReference type="Proteomes" id="UP000076532"/>
    </source>
</evidence>
<dbReference type="Pfam" id="PF01699">
    <property type="entry name" value="Na_Ca_ex"/>
    <property type="match status" value="1"/>
</dbReference>
<dbReference type="OrthoDB" id="1699231at2759"/>
<reference evidence="11 12" key="1">
    <citation type="journal article" date="2016" name="Mol. Biol. Evol.">
        <title>Comparative Genomics of Early-Diverging Mushroom-Forming Fungi Provides Insights into the Origins of Lignocellulose Decay Capabilities.</title>
        <authorList>
            <person name="Nagy L.G."/>
            <person name="Riley R."/>
            <person name="Tritt A."/>
            <person name="Adam C."/>
            <person name="Daum C."/>
            <person name="Floudas D."/>
            <person name="Sun H."/>
            <person name="Yadav J.S."/>
            <person name="Pangilinan J."/>
            <person name="Larsson K.H."/>
            <person name="Matsuura K."/>
            <person name="Barry K."/>
            <person name="Labutti K."/>
            <person name="Kuo R."/>
            <person name="Ohm R.A."/>
            <person name="Bhattacharya S.S."/>
            <person name="Shirouzu T."/>
            <person name="Yoshinaga Y."/>
            <person name="Martin F.M."/>
            <person name="Grigoriev I.V."/>
            <person name="Hibbett D.S."/>
        </authorList>
    </citation>
    <scope>NUCLEOTIDE SEQUENCE [LARGE SCALE GENOMIC DNA]</scope>
    <source>
        <strain evidence="11 12">CBS 109695</strain>
    </source>
</reference>
<feature type="transmembrane region" description="Helical" evidence="9">
    <location>
        <begin position="309"/>
        <end position="328"/>
    </location>
</feature>
<dbReference type="GO" id="GO:0000329">
    <property type="term" value="C:fungal-type vacuole membrane"/>
    <property type="evidence" value="ECO:0007669"/>
    <property type="project" value="TreeGrafter"/>
</dbReference>
<keyword evidence="6" id="KW-0406">Ion transport</keyword>
<comment type="subcellular location">
    <subcellularLocation>
        <location evidence="1">Endomembrane system</location>
        <topology evidence="1">Multi-pass membrane protein</topology>
    </subcellularLocation>
</comment>
<evidence type="ECO:0000256" key="4">
    <source>
        <dbReference type="ARBA" id="ARBA00022692"/>
    </source>
</evidence>
<dbReference type="InterPro" id="IPR004713">
    <property type="entry name" value="CaH_exchang"/>
</dbReference>
<dbReference type="GO" id="GO:0012505">
    <property type="term" value="C:endomembrane system"/>
    <property type="evidence" value="ECO:0007669"/>
    <property type="project" value="UniProtKB-SubCell"/>
</dbReference>
<dbReference type="GO" id="GO:0015369">
    <property type="term" value="F:calcium:proton antiporter activity"/>
    <property type="evidence" value="ECO:0007669"/>
    <property type="project" value="TreeGrafter"/>
</dbReference>
<dbReference type="Proteomes" id="UP000076532">
    <property type="component" value="Unassembled WGS sequence"/>
</dbReference>
<evidence type="ECO:0000256" key="5">
    <source>
        <dbReference type="ARBA" id="ARBA00022989"/>
    </source>
</evidence>
<dbReference type="PANTHER" id="PTHR31503">
    <property type="entry name" value="VACUOLAR CALCIUM ION TRANSPORTER"/>
    <property type="match status" value="1"/>
</dbReference>
<protein>
    <recommendedName>
        <fullName evidence="10">Sodium/calcium exchanger membrane region domain-containing protein</fullName>
    </recommendedName>
</protein>
<dbReference type="InterPro" id="IPR004837">
    <property type="entry name" value="NaCa_Exmemb"/>
</dbReference>
<keyword evidence="3" id="KW-0813">Transport</keyword>
<name>A0A166BWC7_9AGAM</name>
<evidence type="ECO:0000256" key="3">
    <source>
        <dbReference type="ARBA" id="ARBA00022448"/>
    </source>
</evidence>
<dbReference type="AlphaFoldDB" id="A0A166BWC7"/>
<accession>A0A166BWC7</accession>
<feature type="transmembrane region" description="Helical" evidence="9">
    <location>
        <begin position="197"/>
        <end position="221"/>
    </location>
</feature>
<dbReference type="GO" id="GO:0006874">
    <property type="term" value="P:intracellular calcium ion homeostasis"/>
    <property type="evidence" value="ECO:0007669"/>
    <property type="project" value="TreeGrafter"/>
</dbReference>
<dbReference type="STRING" id="436010.A0A166BWC7"/>
<dbReference type="EMBL" id="KV417638">
    <property type="protein sequence ID" value="KZP13043.1"/>
    <property type="molecule type" value="Genomic_DNA"/>
</dbReference>